<gene>
    <name evidence="2" type="ORF">PECUL_23A029074</name>
</gene>
<organism evidence="2 3">
    <name type="scientific">Pelobates cultripes</name>
    <name type="common">Western spadefoot toad</name>
    <dbReference type="NCBI Taxonomy" id="61616"/>
    <lineage>
        <taxon>Eukaryota</taxon>
        <taxon>Metazoa</taxon>
        <taxon>Chordata</taxon>
        <taxon>Craniata</taxon>
        <taxon>Vertebrata</taxon>
        <taxon>Euteleostomi</taxon>
        <taxon>Amphibia</taxon>
        <taxon>Batrachia</taxon>
        <taxon>Anura</taxon>
        <taxon>Pelobatoidea</taxon>
        <taxon>Pelobatidae</taxon>
        <taxon>Pelobates</taxon>
    </lineage>
</organism>
<evidence type="ECO:0000313" key="3">
    <source>
        <dbReference type="Proteomes" id="UP001295444"/>
    </source>
</evidence>
<dbReference type="EMBL" id="OW240919">
    <property type="protein sequence ID" value="CAH2312578.1"/>
    <property type="molecule type" value="Genomic_DNA"/>
</dbReference>
<accession>A0AAD1SW65</accession>
<feature type="compositionally biased region" description="Gly residues" evidence="1">
    <location>
        <begin position="152"/>
        <end position="164"/>
    </location>
</feature>
<feature type="region of interest" description="Disordered" evidence="1">
    <location>
        <begin position="1"/>
        <end position="55"/>
    </location>
</feature>
<feature type="compositionally biased region" description="Basic and acidic residues" evidence="1">
    <location>
        <begin position="1"/>
        <end position="10"/>
    </location>
</feature>
<dbReference type="Proteomes" id="UP001295444">
    <property type="component" value="Chromosome 08"/>
</dbReference>
<dbReference type="AlphaFoldDB" id="A0AAD1SW65"/>
<feature type="region of interest" description="Disordered" evidence="1">
    <location>
        <begin position="97"/>
        <end position="118"/>
    </location>
</feature>
<name>A0AAD1SW65_PELCU</name>
<keyword evidence="3" id="KW-1185">Reference proteome</keyword>
<evidence type="ECO:0000313" key="2">
    <source>
        <dbReference type="EMBL" id="CAH2312578.1"/>
    </source>
</evidence>
<proteinExistence type="predicted"/>
<feature type="region of interest" description="Disordered" evidence="1">
    <location>
        <begin position="132"/>
        <end position="164"/>
    </location>
</feature>
<evidence type="ECO:0000256" key="1">
    <source>
        <dbReference type="SAM" id="MobiDB-lite"/>
    </source>
</evidence>
<sequence>MLPRLLERKNLPSNLRPSNRSRKTYSFCTHFPTGPRVTATRPSHETHKMPYRPPNMAMHDFPGPPRRQEHQGHPQSPIYLHLQRPGKRVLAQIPKALSKHPRGEISTMEDPSKPGATAFTPNLWNDIETLIMGDGAGDLGSSRPPPAPFTRLGGGRAATGPDTG</sequence>
<reference evidence="2" key="1">
    <citation type="submission" date="2022-03" db="EMBL/GenBank/DDBJ databases">
        <authorList>
            <person name="Alioto T."/>
            <person name="Alioto T."/>
            <person name="Gomez Garrido J."/>
        </authorList>
    </citation>
    <scope>NUCLEOTIDE SEQUENCE</scope>
</reference>
<protein>
    <submittedName>
        <fullName evidence="2">Uncharacterized protein</fullName>
    </submittedName>
</protein>